<dbReference type="EMBL" id="JADGJD010001729">
    <property type="protein sequence ID" value="KAJ3038457.1"/>
    <property type="molecule type" value="Genomic_DNA"/>
</dbReference>
<protein>
    <recommendedName>
        <fullName evidence="6">Ankyrin</fullName>
    </recommendedName>
</protein>
<evidence type="ECO:0000256" key="2">
    <source>
        <dbReference type="ARBA" id="ARBA00023043"/>
    </source>
</evidence>
<dbReference type="PROSITE" id="PS50088">
    <property type="entry name" value="ANK_REPEAT"/>
    <property type="match status" value="4"/>
</dbReference>
<keyword evidence="5" id="KW-1185">Reference proteome</keyword>
<sequence>MRQSPAPRGHTLKNLTGIIVTYRLADVTGKLRASGEAGESENLMEVQVSCLVTGPIVSRLLRSSTRSLNTLITARDVRWAEAGWRYSVHRMGNLWLWALRHWHCDILLTYKSDATSGHLTLFLYHASYRGDEGMLKAFLPNLLKFPKWQRDLVSREGLYLAAWQNRVGVLKMLLEFGGTDEPFTVKHYTQLGQFLKTRSNIVLDRSTTETVRPIFAATSPSHLEIVKLLLQARKYDGTVLAEALHRAIPHGAIDIVRALLEAGANVNANVRWTERPLIQAARVNNTDMVNLLLAASADVHVGDSQALVIAVDLHNTQMASKLIEHGANVNARDGAALIRATESGDRRMATLLVDAGIKVRDDALPGAPVDPNKAMPLASAAFNGHMDIVEMLLDAGFDVHADTDLALHMAAKGGHARIVSKLHYYLRADV</sequence>
<dbReference type="PANTHER" id="PTHR24198">
    <property type="entry name" value="ANKYRIN REPEAT AND PROTEIN KINASE DOMAIN-CONTAINING PROTEIN"/>
    <property type="match status" value="1"/>
</dbReference>
<dbReference type="Pfam" id="PF12796">
    <property type="entry name" value="Ank_2"/>
    <property type="match status" value="3"/>
</dbReference>
<feature type="repeat" description="ANK" evidence="3">
    <location>
        <begin position="243"/>
        <end position="271"/>
    </location>
</feature>
<keyword evidence="2 3" id="KW-0040">ANK repeat</keyword>
<evidence type="ECO:0008006" key="6">
    <source>
        <dbReference type="Google" id="ProtNLM"/>
    </source>
</evidence>
<dbReference type="PANTHER" id="PTHR24198:SF165">
    <property type="entry name" value="ANKYRIN REPEAT-CONTAINING PROTEIN-RELATED"/>
    <property type="match status" value="1"/>
</dbReference>
<dbReference type="SUPFAM" id="SSF48403">
    <property type="entry name" value="Ankyrin repeat"/>
    <property type="match status" value="2"/>
</dbReference>
<dbReference type="Proteomes" id="UP001212841">
    <property type="component" value="Unassembled WGS sequence"/>
</dbReference>
<evidence type="ECO:0000313" key="5">
    <source>
        <dbReference type="Proteomes" id="UP001212841"/>
    </source>
</evidence>
<evidence type="ECO:0000256" key="3">
    <source>
        <dbReference type="PROSITE-ProRule" id="PRU00023"/>
    </source>
</evidence>
<dbReference type="AlphaFoldDB" id="A0AAD5S4I9"/>
<keyword evidence="1" id="KW-0677">Repeat</keyword>
<comment type="caution">
    <text evidence="4">The sequence shown here is derived from an EMBL/GenBank/DDBJ whole genome shotgun (WGS) entry which is preliminary data.</text>
</comment>
<dbReference type="InterPro" id="IPR002110">
    <property type="entry name" value="Ankyrin_rpt"/>
</dbReference>
<dbReference type="PROSITE" id="PS50297">
    <property type="entry name" value="ANK_REP_REGION"/>
    <property type="match status" value="2"/>
</dbReference>
<dbReference type="SMART" id="SM00248">
    <property type="entry name" value="ANK"/>
    <property type="match status" value="8"/>
</dbReference>
<evidence type="ECO:0000256" key="1">
    <source>
        <dbReference type="ARBA" id="ARBA00022737"/>
    </source>
</evidence>
<proteinExistence type="predicted"/>
<feature type="repeat" description="ANK" evidence="3">
    <location>
        <begin position="276"/>
        <end position="304"/>
    </location>
</feature>
<organism evidence="4 5">
    <name type="scientific">Rhizophlyctis rosea</name>
    <dbReference type="NCBI Taxonomy" id="64517"/>
    <lineage>
        <taxon>Eukaryota</taxon>
        <taxon>Fungi</taxon>
        <taxon>Fungi incertae sedis</taxon>
        <taxon>Chytridiomycota</taxon>
        <taxon>Chytridiomycota incertae sedis</taxon>
        <taxon>Chytridiomycetes</taxon>
        <taxon>Rhizophlyctidales</taxon>
        <taxon>Rhizophlyctidaceae</taxon>
        <taxon>Rhizophlyctis</taxon>
    </lineage>
</organism>
<feature type="repeat" description="ANK" evidence="3">
    <location>
        <begin position="372"/>
        <end position="404"/>
    </location>
</feature>
<accession>A0AAD5S4I9</accession>
<dbReference type="InterPro" id="IPR036770">
    <property type="entry name" value="Ankyrin_rpt-contain_sf"/>
</dbReference>
<dbReference type="Gene3D" id="1.25.40.20">
    <property type="entry name" value="Ankyrin repeat-containing domain"/>
    <property type="match status" value="1"/>
</dbReference>
<gene>
    <name evidence="4" type="ORF">HK097_003166</name>
</gene>
<feature type="repeat" description="ANK" evidence="3">
    <location>
        <begin position="302"/>
        <end position="334"/>
    </location>
</feature>
<name>A0AAD5S4I9_9FUNG</name>
<reference evidence="4" key="1">
    <citation type="submission" date="2020-05" db="EMBL/GenBank/DDBJ databases">
        <title>Phylogenomic resolution of chytrid fungi.</title>
        <authorList>
            <person name="Stajich J.E."/>
            <person name="Amses K."/>
            <person name="Simmons R."/>
            <person name="Seto K."/>
            <person name="Myers J."/>
            <person name="Bonds A."/>
            <person name="Quandt C.A."/>
            <person name="Barry K."/>
            <person name="Liu P."/>
            <person name="Grigoriev I."/>
            <person name="Longcore J.E."/>
            <person name="James T.Y."/>
        </authorList>
    </citation>
    <scope>NUCLEOTIDE SEQUENCE</scope>
    <source>
        <strain evidence="4">JEL0318</strain>
    </source>
</reference>
<evidence type="ECO:0000313" key="4">
    <source>
        <dbReference type="EMBL" id="KAJ3038457.1"/>
    </source>
</evidence>